<dbReference type="AlphaFoldDB" id="A0A286R9J5"/>
<feature type="coiled-coil region" evidence="1">
    <location>
        <begin position="4"/>
        <end position="31"/>
    </location>
</feature>
<keyword evidence="1" id="KW-0175">Coiled coil</keyword>
<evidence type="ECO:0000256" key="1">
    <source>
        <dbReference type="SAM" id="Coils"/>
    </source>
</evidence>
<accession>A0A286R9J5</accession>
<sequence length="858" mass="99189">MSEIKSDQSRLQQIQNDINTLVNQLSQLKDIIARRQAFARLKLFLLLDFWDIQFLGTLSQHFTDLDKTLKACAEYIEEQINNAPTEQAYLDLIRNAESLATQLDALTKLGLAKIPRELLPALRLASIDPDEPSDVMRLANIWLTTQTRDSAVWESVKEFLRVTGLRAEFIPAGKLNVERFNERWPAVLTDQRDKLTIFLVTLKRASSNGPSRGSVPKQWSYIIVAGNEQQTSILRNLLEALGQTWPDECRSLASELQPLVLEALNTNFRDPSAERLLTALDKIYHACQDHGTRHPELRNLFKWWHKFIKTFFCLEILPQVKDYPKLELYLSEDEIRSLPEDKVHAKPVSNPPQPAGTVLQLDRFWCDKITFSKPITWTVSTGKCPRNILKVADLPVDKSWMCDELIQWVTTAKQLRFIETHRERRFDEACLRLRDTIKQAKHDSKISDNLNELFRCASRNTQALRMPPDKAQAWLDLLRECAQIDLDPRIETGEEARCNTDLWKNTQSRELPPAVEVTFNDLPAGYIISSEFASVDPHYSRYTVSLGPQEKAPESLQRSWALYDKSKQTQTTSPGDLAALCGKLFRRECYAFLTGDNENPLTDQDVKNILNHIINLRRNNSSLATDLFSLFRDYGRTRGWTIQPEDYDLTAFFADLSENARKGIEKYEFDEAYPEGYITPLIDSIDNTNRIVTLKFRISVGKPPEDFAAIREIVNTTPALGFLQDLVRDAPERFKQIQSSEHQDPRDIWIDWFVELYQKFTEEFPEDGPQPTKSHLDENLLKKLDSLREHLNKLAKSLELTFWEPGTMSEADERRTWVMIENENDIPIGANNFYVRRRAVKHGEKTLLACKIWKYRRD</sequence>
<name>A0A286R9J5_9BACT</name>
<evidence type="ECO:0000313" key="3">
    <source>
        <dbReference type="Proteomes" id="UP000215086"/>
    </source>
</evidence>
<protein>
    <submittedName>
        <fullName evidence="2">Uncharacterized protein</fullName>
    </submittedName>
</protein>
<organism evidence="2 3">
    <name type="scientific">Thermogutta terrifontis</name>
    <dbReference type="NCBI Taxonomy" id="1331910"/>
    <lineage>
        <taxon>Bacteria</taxon>
        <taxon>Pseudomonadati</taxon>
        <taxon>Planctomycetota</taxon>
        <taxon>Planctomycetia</taxon>
        <taxon>Pirellulales</taxon>
        <taxon>Thermoguttaceae</taxon>
        <taxon>Thermogutta</taxon>
    </lineage>
</organism>
<keyword evidence="3" id="KW-1185">Reference proteome</keyword>
<proteinExistence type="predicted"/>
<gene>
    <name evidence="2" type="ORF">THTE_0029</name>
</gene>
<dbReference type="KEGG" id="ttf:THTE_0029"/>
<evidence type="ECO:0000313" key="2">
    <source>
        <dbReference type="EMBL" id="ASV72631.1"/>
    </source>
</evidence>
<dbReference type="Proteomes" id="UP000215086">
    <property type="component" value="Chromosome"/>
</dbReference>
<dbReference type="RefSeq" id="WP_095413516.1">
    <property type="nucleotide sequence ID" value="NZ_CP018477.1"/>
</dbReference>
<dbReference type="EMBL" id="CP018477">
    <property type="protein sequence ID" value="ASV72631.1"/>
    <property type="molecule type" value="Genomic_DNA"/>
</dbReference>
<reference evidence="2 3" key="1">
    <citation type="journal article" name="Front. Microbiol.">
        <title>Sugar Metabolism of the First Thermophilic Planctomycete Thermogutta terrifontis: Comparative Genomic and Transcriptomic Approaches.</title>
        <authorList>
            <person name="Elcheninov A.G."/>
            <person name="Menzel P."/>
            <person name="Gudbergsdottir S.R."/>
            <person name="Slesarev A.I."/>
            <person name="Kadnikov V.V."/>
            <person name="Krogh A."/>
            <person name="Bonch-Osmolovskaya E.A."/>
            <person name="Peng X."/>
            <person name="Kublanov I.V."/>
        </authorList>
    </citation>
    <scope>NUCLEOTIDE SEQUENCE [LARGE SCALE GENOMIC DNA]</scope>
    <source>
        <strain evidence="2 3">R1</strain>
    </source>
</reference>